<dbReference type="Pfam" id="PF10327">
    <property type="entry name" value="7TM_GPCR_Sri"/>
    <property type="match status" value="1"/>
</dbReference>
<accession>E3M1T0</accession>
<protein>
    <submittedName>
        <fullName evidence="2">Uncharacterized protein</fullName>
    </submittedName>
</protein>
<organism evidence="3">
    <name type="scientific">Caenorhabditis remanei</name>
    <name type="common">Caenorhabditis vulgaris</name>
    <dbReference type="NCBI Taxonomy" id="31234"/>
    <lineage>
        <taxon>Eukaryota</taxon>
        <taxon>Metazoa</taxon>
        <taxon>Ecdysozoa</taxon>
        <taxon>Nematoda</taxon>
        <taxon>Chromadorea</taxon>
        <taxon>Rhabditida</taxon>
        <taxon>Rhabditina</taxon>
        <taxon>Rhabditomorpha</taxon>
        <taxon>Rhabditoidea</taxon>
        <taxon>Rhabditidae</taxon>
        <taxon>Peloderinae</taxon>
        <taxon>Caenorhabditis</taxon>
    </lineage>
</organism>
<keyword evidence="1" id="KW-0812">Transmembrane</keyword>
<keyword evidence="1" id="KW-0472">Membrane</keyword>
<gene>
    <name evidence="2" type="ORF">CRE_06616</name>
</gene>
<dbReference type="HOGENOM" id="CLU_096924_0_0_1"/>
<evidence type="ECO:0000313" key="3">
    <source>
        <dbReference type="Proteomes" id="UP000008281"/>
    </source>
</evidence>
<dbReference type="PANTHER" id="PTHR45830:SF15">
    <property type="entry name" value="SERPENTINE RECEPTOR, CLASS I"/>
    <property type="match status" value="1"/>
</dbReference>
<keyword evidence="3" id="KW-1185">Reference proteome</keyword>
<dbReference type="InParanoid" id="E3M1T0"/>
<dbReference type="AlphaFoldDB" id="E3M1T0"/>
<evidence type="ECO:0000313" key="2">
    <source>
        <dbReference type="EMBL" id="EFO88951.1"/>
    </source>
</evidence>
<name>E3M1T0_CAERE</name>
<proteinExistence type="predicted"/>
<reference evidence="2" key="1">
    <citation type="submission" date="2007-07" db="EMBL/GenBank/DDBJ databases">
        <title>PCAP assembly of the Caenorhabditis remanei genome.</title>
        <authorList>
            <consortium name="The Caenorhabditis remanei Sequencing Consortium"/>
            <person name="Wilson R.K."/>
        </authorList>
    </citation>
    <scope>NUCLEOTIDE SEQUENCE [LARGE SCALE GENOMIC DNA]</scope>
    <source>
        <strain evidence="2">PB4641</strain>
    </source>
</reference>
<evidence type="ECO:0000256" key="1">
    <source>
        <dbReference type="SAM" id="Phobius"/>
    </source>
</evidence>
<dbReference type="PANTHER" id="PTHR45830">
    <property type="entry name" value="SERPENTINE RECEPTOR, CLASS I"/>
    <property type="match status" value="1"/>
</dbReference>
<feature type="transmembrane region" description="Helical" evidence="1">
    <location>
        <begin position="45"/>
        <end position="64"/>
    </location>
</feature>
<dbReference type="OrthoDB" id="5838436at2759"/>
<sequence length="204" mass="23966">MTISFQPSSWILIFFYIVGAISFVFSVITILLIIFKHQKEGRYRIYIFLFQIASANSVLQYTVFSQPMPLFPILAGYCEGFLAKYFDIWSHYLIVSETVRLSKLTNREFQGLQIVSVIFQVECLIFCFAIKHQNIARTINHHVVSDDVYWTGVFFFIFTPVAAYVTYCQAGMKREDQMEFVKNRYPEYYSVPHNLSLTSRKFKN</sequence>
<keyword evidence="1" id="KW-1133">Transmembrane helix</keyword>
<dbReference type="Proteomes" id="UP000008281">
    <property type="component" value="Unassembled WGS sequence"/>
</dbReference>
<dbReference type="EMBL" id="DS268421">
    <property type="protein sequence ID" value="EFO88951.1"/>
    <property type="molecule type" value="Genomic_DNA"/>
</dbReference>
<feature type="transmembrane region" description="Helical" evidence="1">
    <location>
        <begin position="148"/>
        <end position="168"/>
    </location>
</feature>
<feature type="transmembrane region" description="Helical" evidence="1">
    <location>
        <begin position="12"/>
        <end position="33"/>
    </location>
</feature>
<dbReference type="InterPro" id="IPR019429">
    <property type="entry name" value="7TM_GPCR_serpentine_rcpt_Sri"/>
</dbReference>